<gene>
    <name evidence="1" type="ORF">GGR95_000155</name>
</gene>
<evidence type="ECO:0000313" key="2">
    <source>
        <dbReference type="Proteomes" id="UP000530268"/>
    </source>
</evidence>
<evidence type="ECO:0000313" key="1">
    <source>
        <dbReference type="EMBL" id="MBB3992536.1"/>
    </source>
</evidence>
<sequence length="57" mass="6117">MDRNVGAIAQARCGFCDTYTEGHRGGQVHIADRVVEECDAKCGANFRLGLEAQCCGL</sequence>
<organism evidence="1 2">
    <name type="scientific">Sulfitobacter undariae</name>
    <dbReference type="NCBI Taxonomy" id="1563671"/>
    <lineage>
        <taxon>Bacteria</taxon>
        <taxon>Pseudomonadati</taxon>
        <taxon>Pseudomonadota</taxon>
        <taxon>Alphaproteobacteria</taxon>
        <taxon>Rhodobacterales</taxon>
        <taxon>Roseobacteraceae</taxon>
        <taxon>Sulfitobacter</taxon>
    </lineage>
</organism>
<name>A0A7W6GY52_9RHOB</name>
<proteinExistence type="predicted"/>
<protein>
    <submittedName>
        <fullName evidence="1">Uncharacterized protein</fullName>
    </submittedName>
</protein>
<dbReference type="EMBL" id="JACIEI010000001">
    <property type="protein sequence ID" value="MBB3992536.1"/>
    <property type="molecule type" value="Genomic_DNA"/>
</dbReference>
<dbReference type="AlphaFoldDB" id="A0A7W6GY52"/>
<keyword evidence="2" id="KW-1185">Reference proteome</keyword>
<accession>A0A7W6GY52</accession>
<dbReference type="Proteomes" id="UP000530268">
    <property type="component" value="Unassembled WGS sequence"/>
</dbReference>
<comment type="caution">
    <text evidence="1">The sequence shown here is derived from an EMBL/GenBank/DDBJ whole genome shotgun (WGS) entry which is preliminary data.</text>
</comment>
<reference evidence="1 2" key="1">
    <citation type="submission" date="2020-08" db="EMBL/GenBank/DDBJ databases">
        <title>Genomic Encyclopedia of Type Strains, Phase IV (KMG-IV): sequencing the most valuable type-strain genomes for metagenomic binning, comparative biology and taxonomic classification.</title>
        <authorList>
            <person name="Goeker M."/>
        </authorList>
    </citation>
    <scope>NUCLEOTIDE SEQUENCE [LARGE SCALE GENOMIC DNA]</scope>
    <source>
        <strain evidence="1 2">DSM 102234</strain>
    </source>
</reference>